<protein>
    <recommendedName>
        <fullName evidence="12">Non-specific serine/threonine protein kinase</fullName>
    </recommendedName>
</protein>
<dbReference type="Gene3D" id="1.10.510.10">
    <property type="entry name" value="Transferase(Phosphotransferase) domain 1"/>
    <property type="match status" value="1"/>
</dbReference>
<evidence type="ECO:0000256" key="5">
    <source>
        <dbReference type="ARBA" id="ARBA00022777"/>
    </source>
</evidence>
<dbReference type="Pfam" id="PF13499">
    <property type="entry name" value="EF-hand_7"/>
    <property type="match status" value="1"/>
</dbReference>
<organism evidence="10 11">
    <name type="scientific">Prorocentrum cordatum</name>
    <dbReference type="NCBI Taxonomy" id="2364126"/>
    <lineage>
        <taxon>Eukaryota</taxon>
        <taxon>Sar</taxon>
        <taxon>Alveolata</taxon>
        <taxon>Dinophyceae</taxon>
        <taxon>Prorocentrales</taxon>
        <taxon>Prorocentraceae</taxon>
        <taxon>Prorocentrum</taxon>
    </lineage>
</organism>
<dbReference type="InterPro" id="IPR011992">
    <property type="entry name" value="EF-hand-dom_pair"/>
</dbReference>
<proteinExistence type="inferred from homology"/>
<evidence type="ECO:0000259" key="9">
    <source>
        <dbReference type="PROSITE" id="PS50222"/>
    </source>
</evidence>
<comment type="cofactor">
    <cofactor evidence="1">
        <name>Mg(2+)</name>
        <dbReference type="ChEBI" id="CHEBI:18420"/>
    </cofactor>
</comment>
<dbReference type="InterPro" id="IPR050205">
    <property type="entry name" value="CDPK_Ser/Thr_kinases"/>
</dbReference>
<reference evidence="10" key="1">
    <citation type="submission" date="2023-10" db="EMBL/GenBank/DDBJ databases">
        <authorList>
            <person name="Chen Y."/>
            <person name="Shah S."/>
            <person name="Dougan E. K."/>
            <person name="Thang M."/>
            <person name="Chan C."/>
        </authorList>
    </citation>
    <scope>NUCLEOTIDE SEQUENCE [LARGE SCALE GENOMIC DNA]</scope>
</reference>
<dbReference type="InterPro" id="IPR011009">
    <property type="entry name" value="Kinase-like_dom_sf"/>
</dbReference>
<evidence type="ECO:0000256" key="6">
    <source>
        <dbReference type="ARBA" id="ARBA00022840"/>
    </source>
</evidence>
<evidence type="ECO:0000256" key="4">
    <source>
        <dbReference type="ARBA" id="ARBA00022741"/>
    </source>
</evidence>
<dbReference type="InterPro" id="IPR002048">
    <property type="entry name" value="EF_hand_dom"/>
</dbReference>
<feature type="domain" description="EF-hand" evidence="9">
    <location>
        <begin position="289"/>
        <end position="324"/>
    </location>
</feature>
<keyword evidence="11" id="KW-1185">Reference proteome</keyword>
<evidence type="ECO:0000313" key="11">
    <source>
        <dbReference type="Proteomes" id="UP001189429"/>
    </source>
</evidence>
<keyword evidence="3" id="KW-0808">Transferase</keyword>
<dbReference type="CDD" id="cd00051">
    <property type="entry name" value="EFh"/>
    <property type="match status" value="1"/>
</dbReference>
<keyword evidence="2" id="KW-0723">Serine/threonine-protein kinase</keyword>
<dbReference type="Gene3D" id="1.10.238.10">
    <property type="entry name" value="EF-hand"/>
    <property type="match status" value="2"/>
</dbReference>
<feature type="domain" description="Protein kinase" evidence="8">
    <location>
        <begin position="1"/>
        <end position="243"/>
    </location>
</feature>
<evidence type="ECO:0000259" key="8">
    <source>
        <dbReference type="PROSITE" id="PS50011"/>
    </source>
</evidence>
<evidence type="ECO:0000256" key="3">
    <source>
        <dbReference type="ARBA" id="ARBA00022679"/>
    </source>
</evidence>
<dbReference type="SMART" id="SM00054">
    <property type="entry name" value="EFh"/>
    <property type="match status" value="3"/>
</dbReference>
<dbReference type="EMBL" id="CAUYUJ010002991">
    <property type="protein sequence ID" value="CAK0803305.1"/>
    <property type="molecule type" value="Genomic_DNA"/>
</dbReference>
<dbReference type="Gene3D" id="3.30.200.20">
    <property type="entry name" value="Phosphorylase Kinase, domain 1"/>
    <property type="match status" value="1"/>
</dbReference>
<evidence type="ECO:0000256" key="1">
    <source>
        <dbReference type="ARBA" id="ARBA00001946"/>
    </source>
</evidence>
<evidence type="ECO:0008006" key="12">
    <source>
        <dbReference type="Google" id="ProtNLM"/>
    </source>
</evidence>
<evidence type="ECO:0000313" key="10">
    <source>
        <dbReference type="EMBL" id="CAK0803305.1"/>
    </source>
</evidence>
<keyword evidence="6" id="KW-0067">ATP-binding</keyword>
<keyword evidence="5" id="KW-0418">Kinase</keyword>
<dbReference type="SMART" id="SM00220">
    <property type="entry name" value="S_TKc"/>
    <property type="match status" value="1"/>
</dbReference>
<sequence length="637" mass="70354">MTKCRRVLKTLEIASSGEEAEWDMVLNEMNVYLRLDHPNVCRLLEVFLDDSACHLVMELCTGKDLCARWESRGAFSEKDACSAVGQMMDAVQYLHGNQIVHRDLKLENWVYADSSANARLKLIDFGFSEVFSHDAPMTAVLGTIFYVAPEVLEQYYDSKCDVWSLGGSWRIAYMLLCGLPPFGGFADSDDDIVLKILDGSDADMEGPRWNGISDSAKAFVSELLTRDPVERPSAQDAALHPWLAGRATCQHSGAREINLEVLESLRSFASMNTIKRAACSLMANSMSVAETDELQAQFKRLDTRQNGTILVQDLVEVLRDRLGMSVAEATELSSNLNPGQEQCLHYSDFLAAVTQRRILAQEPQIRRAFQRFDADQTGYISLENLRAALGNEFQGVAVEEILDQADELRDGVIRYEEFLRAMMDLGSSTGSASPAGREGIRNISRAWDFTSAGRFAPRRRLKRRFWRGQARGVTPSFAAKSVPMASSTIQRAERLQDQDSEDEEGCQSSFLESFRRWNSIDVVPPCADRADLTPPVGRFLSEDELDVSPARDRGRGRFPSGAPCMAPLDELRTLPDLVGRGGSGAAGWAARGPGAWHGCGGASQQGAPVGEGVTSARSLWVGWRSPWAESHAAKLFN</sequence>
<feature type="domain" description="EF-hand" evidence="9">
    <location>
        <begin position="398"/>
        <end position="428"/>
    </location>
</feature>
<dbReference type="Pfam" id="PF00069">
    <property type="entry name" value="Pkinase"/>
    <property type="match status" value="1"/>
</dbReference>
<dbReference type="SUPFAM" id="SSF47473">
    <property type="entry name" value="EF-hand"/>
    <property type="match status" value="1"/>
</dbReference>
<dbReference type="PANTHER" id="PTHR24349">
    <property type="entry name" value="SERINE/THREONINE-PROTEIN KINASE"/>
    <property type="match status" value="1"/>
</dbReference>
<name>A0ABN9QF06_9DINO</name>
<keyword evidence="4" id="KW-0547">Nucleotide-binding</keyword>
<feature type="domain" description="EF-hand" evidence="9">
    <location>
        <begin position="360"/>
        <end position="395"/>
    </location>
</feature>
<dbReference type="PROSITE" id="PS50011">
    <property type="entry name" value="PROTEIN_KINASE_DOM"/>
    <property type="match status" value="1"/>
</dbReference>
<dbReference type="InterPro" id="IPR000719">
    <property type="entry name" value="Prot_kinase_dom"/>
</dbReference>
<dbReference type="Proteomes" id="UP001189429">
    <property type="component" value="Unassembled WGS sequence"/>
</dbReference>
<evidence type="ECO:0000256" key="7">
    <source>
        <dbReference type="ARBA" id="ARBA00024334"/>
    </source>
</evidence>
<accession>A0ABN9QF06</accession>
<dbReference type="SUPFAM" id="SSF56112">
    <property type="entry name" value="Protein kinase-like (PK-like)"/>
    <property type="match status" value="1"/>
</dbReference>
<evidence type="ECO:0000256" key="2">
    <source>
        <dbReference type="ARBA" id="ARBA00022527"/>
    </source>
</evidence>
<gene>
    <name evidence="10" type="ORF">PCOR1329_LOCUS10534</name>
</gene>
<dbReference type="PROSITE" id="PS50222">
    <property type="entry name" value="EF_HAND_2"/>
    <property type="match status" value="3"/>
</dbReference>
<comment type="caution">
    <text evidence="10">The sequence shown here is derived from an EMBL/GenBank/DDBJ whole genome shotgun (WGS) entry which is preliminary data.</text>
</comment>
<comment type="similarity">
    <text evidence="7">Belongs to the protein kinase superfamily. Ser/Thr protein kinase family. CDPK subfamily.</text>
</comment>